<keyword evidence="2" id="KW-1133">Transmembrane helix</keyword>
<dbReference type="InterPro" id="IPR029058">
    <property type="entry name" value="AB_hydrolase_fold"/>
</dbReference>
<dbReference type="STRING" id="97972.A0A2V1DIW3"/>
<dbReference type="PANTHER" id="PTHR42044:SF2">
    <property type="entry name" value="DUF676 DOMAIN-CONTAINING PROTEIN"/>
    <property type="match status" value="1"/>
</dbReference>
<keyword evidence="4" id="KW-1185">Reference proteome</keyword>
<dbReference type="OrthoDB" id="202545at2759"/>
<feature type="transmembrane region" description="Helical" evidence="2">
    <location>
        <begin position="89"/>
        <end position="115"/>
    </location>
</feature>
<feature type="region of interest" description="Disordered" evidence="1">
    <location>
        <begin position="1"/>
        <end position="39"/>
    </location>
</feature>
<accession>A0A2V1DIW3</accession>
<evidence type="ECO:0008006" key="5">
    <source>
        <dbReference type="Google" id="ProtNLM"/>
    </source>
</evidence>
<dbReference type="PANTHER" id="PTHR42044">
    <property type="entry name" value="DUF676 DOMAIN-CONTAINING PROTEIN-RELATED"/>
    <property type="match status" value="1"/>
</dbReference>
<evidence type="ECO:0000256" key="2">
    <source>
        <dbReference type="SAM" id="Phobius"/>
    </source>
</evidence>
<sequence length="423" mass="47134">MALMNPPLKTPKTTLLPPQAPVSPSHGSSSNSPSSRSKPIPYTGSPLALCASDIRLFFQNAWSIPGIMRPIHSASPTPLDELYPSGPNILALVLHAFLLVFEAGFLVSLPLLAFVPVWAGAIYLVVVGAVVWDVSGALNGTVDTKLSSKVRLEEREVRGTAGECWVYLNGVSIGHHWMQSNLDRLSYTFRRPIIGVHNRTYGIIFDLIQCIIERNFCYATADIRRSYAVIREKLLDPKYTKLILIAHSQGGIEGSLILDWLLGELPQDIIHKLEIYTFGSAANHFNNPLRESKSENSAHAYAVRHIEHYTHAGEFVARWGAITFSRMENRYMGRIFIQPGSGHLLNQHYLTDMFPLDKNMRVVEENKFMNMPVEIPSHRIANGNTKDTEVESLLDGVEGNTAGSTVKDFSRLWGYRNGRTPAD</sequence>
<keyword evidence="2" id="KW-0472">Membrane</keyword>
<gene>
    <name evidence="3" type="ORF">DM02DRAFT_58764</name>
</gene>
<evidence type="ECO:0000313" key="4">
    <source>
        <dbReference type="Proteomes" id="UP000244855"/>
    </source>
</evidence>
<protein>
    <recommendedName>
        <fullName evidence="5">DUF676 domain-containing protein</fullName>
    </recommendedName>
</protein>
<dbReference type="Proteomes" id="UP000244855">
    <property type="component" value="Unassembled WGS sequence"/>
</dbReference>
<evidence type="ECO:0000256" key="1">
    <source>
        <dbReference type="SAM" id="MobiDB-lite"/>
    </source>
</evidence>
<dbReference type="EMBL" id="KZ805420">
    <property type="protein sequence ID" value="PVH98136.1"/>
    <property type="molecule type" value="Genomic_DNA"/>
</dbReference>
<dbReference type="SUPFAM" id="SSF53474">
    <property type="entry name" value="alpha/beta-Hydrolases"/>
    <property type="match status" value="1"/>
</dbReference>
<evidence type="ECO:0000313" key="3">
    <source>
        <dbReference type="EMBL" id="PVH98136.1"/>
    </source>
</evidence>
<reference evidence="3 4" key="1">
    <citation type="journal article" date="2018" name="Sci. Rep.">
        <title>Comparative genomics provides insights into the lifestyle and reveals functional heterogeneity of dark septate endophytic fungi.</title>
        <authorList>
            <person name="Knapp D.G."/>
            <person name="Nemeth J.B."/>
            <person name="Barry K."/>
            <person name="Hainaut M."/>
            <person name="Henrissat B."/>
            <person name="Johnson J."/>
            <person name="Kuo A."/>
            <person name="Lim J.H.P."/>
            <person name="Lipzen A."/>
            <person name="Nolan M."/>
            <person name="Ohm R.A."/>
            <person name="Tamas L."/>
            <person name="Grigoriev I.V."/>
            <person name="Spatafora J.W."/>
            <person name="Nagy L.G."/>
            <person name="Kovacs G.M."/>
        </authorList>
    </citation>
    <scope>NUCLEOTIDE SEQUENCE [LARGE SCALE GENOMIC DNA]</scope>
    <source>
        <strain evidence="3 4">DSE2036</strain>
    </source>
</reference>
<keyword evidence="2" id="KW-0812">Transmembrane</keyword>
<dbReference type="AlphaFoldDB" id="A0A2V1DIW3"/>
<feature type="transmembrane region" description="Helical" evidence="2">
    <location>
        <begin position="121"/>
        <end position="142"/>
    </location>
</feature>
<proteinExistence type="predicted"/>
<organism evidence="3 4">
    <name type="scientific">Periconia macrospinosa</name>
    <dbReference type="NCBI Taxonomy" id="97972"/>
    <lineage>
        <taxon>Eukaryota</taxon>
        <taxon>Fungi</taxon>
        <taxon>Dikarya</taxon>
        <taxon>Ascomycota</taxon>
        <taxon>Pezizomycotina</taxon>
        <taxon>Dothideomycetes</taxon>
        <taxon>Pleosporomycetidae</taxon>
        <taxon>Pleosporales</taxon>
        <taxon>Massarineae</taxon>
        <taxon>Periconiaceae</taxon>
        <taxon>Periconia</taxon>
    </lineage>
</organism>
<name>A0A2V1DIW3_9PLEO</name>